<evidence type="ECO:0000256" key="6">
    <source>
        <dbReference type="ARBA" id="ARBA00023002"/>
    </source>
</evidence>
<dbReference type="PANTHER" id="PTHR48084">
    <property type="entry name" value="2-OXOGLUTARATE OXIDOREDUCTASE SUBUNIT KORB-RELATED"/>
    <property type="match status" value="1"/>
</dbReference>
<dbReference type="GO" id="GO:0030976">
    <property type="term" value="F:thiamine pyrophosphate binding"/>
    <property type="evidence" value="ECO:0007669"/>
    <property type="project" value="InterPro"/>
</dbReference>
<keyword evidence="9" id="KW-0786">Thiamine pyrophosphate</keyword>
<comment type="caution">
    <text evidence="12">The sequence shown here is derived from an EMBL/GenBank/DDBJ whole genome shotgun (WGS) entry which is preliminary data.</text>
</comment>
<dbReference type="GO" id="GO:0044272">
    <property type="term" value="P:sulfur compound biosynthetic process"/>
    <property type="evidence" value="ECO:0007669"/>
    <property type="project" value="UniProtKB-ARBA"/>
</dbReference>
<comment type="cofactor">
    <cofactor evidence="1">
        <name>Mg(2+)</name>
        <dbReference type="ChEBI" id="CHEBI:18420"/>
    </cofactor>
</comment>
<keyword evidence="8" id="KW-0411">Iron-sulfur</keyword>
<evidence type="ECO:0000256" key="1">
    <source>
        <dbReference type="ARBA" id="ARBA00001946"/>
    </source>
</evidence>
<dbReference type="NCBIfam" id="TIGR02177">
    <property type="entry name" value="PorB_KorB"/>
    <property type="match status" value="1"/>
</dbReference>
<dbReference type="GO" id="GO:0051536">
    <property type="term" value="F:iron-sulfur cluster binding"/>
    <property type="evidence" value="ECO:0007669"/>
    <property type="project" value="UniProtKB-KW"/>
</dbReference>
<evidence type="ECO:0000256" key="9">
    <source>
        <dbReference type="ARBA" id="ARBA00023052"/>
    </source>
</evidence>
<name>A0A2R6C2V4_9ARCH</name>
<keyword evidence="6" id="KW-0560">Oxidoreductase</keyword>
<keyword evidence="4" id="KW-0479">Metal-binding</keyword>
<evidence type="ECO:0000313" key="12">
    <source>
        <dbReference type="EMBL" id="PSO05174.1"/>
    </source>
</evidence>
<keyword evidence="7" id="KW-0408">Iron</keyword>
<evidence type="ECO:0008006" key="14">
    <source>
        <dbReference type="Google" id="ProtNLM"/>
    </source>
</evidence>
<dbReference type="EMBL" id="NEXO01000038">
    <property type="protein sequence ID" value="PSO05174.1"/>
    <property type="molecule type" value="Genomic_DNA"/>
</dbReference>
<accession>A0A2R6C2V4</accession>
<protein>
    <recommendedName>
        <fullName evidence="14">2-oxoacid ferredoxin oxidoreductase</fullName>
    </recommendedName>
</protein>
<comment type="cofactor">
    <cofactor evidence="2">
        <name>thiamine diphosphate</name>
        <dbReference type="ChEBI" id="CHEBI:58937"/>
    </cofactor>
</comment>
<evidence type="ECO:0000256" key="2">
    <source>
        <dbReference type="ARBA" id="ARBA00001964"/>
    </source>
</evidence>
<reference evidence="12 13" key="1">
    <citation type="submission" date="2017-04" db="EMBL/GenBank/DDBJ databases">
        <title>Novel microbial lineages endemic to geothermal iron-oxide mats fill important gaps in the evolutionary history of Archaea.</title>
        <authorList>
            <person name="Jay Z.J."/>
            <person name="Beam J.P."/>
            <person name="Dlakic M."/>
            <person name="Rusch D.B."/>
            <person name="Kozubal M.A."/>
            <person name="Inskeep W.P."/>
        </authorList>
    </citation>
    <scope>NUCLEOTIDE SEQUENCE [LARGE SCALE GENOMIC DNA]</scope>
    <source>
        <strain evidence="12">ECH_B_SAG-G16</strain>
    </source>
</reference>
<dbReference type="InterPro" id="IPR011896">
    <property type="entry name" value="OFOB"/>
</dbReference>
<feature type="domain" description="Thiamine pyrophosphate enzyme TPP-binding" evidence="10">
    <location>
        <begin position="52"/>
        <end position="191"/>
    </location>
</feature>
<dbReference type="SUPFAM" id="SSF52518">
    <property type="entry name" value="Thiamin diphosphate-binding fold (THDP-binding)"/>
    <property type="match status" value="1"/>
</dbReference>
<evidence type="ECO:0000256" key="7">
    <source>
        <dbReference type="ARBA" id="ARBA00023004"/>
    </source>
</evidence>
<dbReference type="Gene3D" id="3.40.50.970">
    <property type="match status" value="1"/>
</dbReference>
<dbReference type="InterPro" id="IPR051457">
    <property type="entry name" value="2-oxoacid:Fd_oxidoreductase"/>
</dbReference>
<organism evidence="12 13">
    <name type="scientific">Candidatus Marsarchaeota G2 archaeon ECH_B_SAG-G16</name>
    <dbReference type="NCBI Taxonomy" id="1978167"/>
    <lineage>
        <taxon>Archaea</taxon>
        <taxon>Candidatus Marsarchaeota</taxon>
        <taxon>Candidatus Marsarchaeota group 2</taxon>
    </lineage>
</organism>
<dbReference type="PANTHER" id="PTHR48084:SF4">
    <property type="entry name" value="2-OXOGLUTARATE OXIDOREDUCTASE SUBUNIT KORB"/>
    <property type="match status" value="1"/>
</dbReference>
<keyword evidence="5" id="KW-0460">Magnesium</keyword>
<evidence type="ECO:0000256" key="8">
    <source>
        <dbReference type="ARBA" id="ARBA00023014"/>
    </source>
</evidence>
<dbReference type="GO" id="GO:0006082">
    <property type="term" value="P:organic acid metabolic process"/>
    <property type="evidence" value="ECO:0007669"/>
    <property type="project" value="UniProtKB-ARBA"/>
</dbReference>
<dbReference type="InterPro" id="IPR011766">
    <property type="entry name" value="TPP_enzyme_TPP-bd"/>
</dbReference>
<dbReference type="CDD" id="cd03375">
    <property type="entry name" value="TPP_OGFOR"/>
    <property type="match status" value="1"/>
</dbReference>
<dbReference type="GO" id="GO:0046872">
    <property type="term" value="F:metal ion binding"/>
    <property type="evidence" value="ECO:0007669"/>
    <property type="project" value="UniProtKB-KW"/>
</dbReference>
<dbReference type="AlphaFoldDB" id="A0A2R6C2V4"/>
<dbReference type="GO" id="GO:0045333">
    <property type="term" value="P:cellular respiration"/>
    <property type="evidence" value="ECO:0007669"/>
    <property type="project" value="UniProtKB-ARBA"/>
</dbReference>
<dbReference type="Pfam" id="PF12367">
    <property type="entry name" value="PFO_beta_C"/>
    <property type="match status" value="1"/>
</dbReference>
<evidence type="ECO:0000256" key="5">
    <source>
        <dbReference type="ARBA" id="ARBA00022842"/>
    </source>
</evidence>
<evidence type="ECO:0000256" key="3">
    <source>
        <dbReference type="ARBA" id="ARBA00001966"/>
    </source>
</evidence>
<sequence>MTEYFKPVTPIWCPGCGDFGVLAALKKALSELKIPPHETVIVGGIGCSGHIHNDLLVYGYHALHGRLLTTATAIKLANPKLTVIAAGGDGDGYAIGGNHFIHALRRNPSIVYIVMNNGTYGLTKGQPSPTAQVGYEGTQEIPFEPVLTALSIRSSTFVARGFSGNQPQLVYLFKEALNHANSLKGFAFVDVLSPCVTYNDTYAVWRKAVVDVNADKNYDYTDRKKAFETALSIIESGGIPTGLLYKGESKSFEQMMLHDSTPMALQNLSPEQNLEKYKQLLTRFK</sequence>
<evidence type="ECO:0000313" key="13">
    <source>
        <dbReference type="Proteomes" id="UP000241886"/>
    </source>
</evidence>
<dbReference type="InterPro" id="IPR029061">
    <property type="entry name" value="THDP-binding"/>
</dbReference>
<feature type="domain" description="Pyruvate ferredoxin oxidoreductase beta subunit C-terminal" evidence="11">
    <location>
        <begin position="195"/>
        <end position="256"/>
    </location>
</feature>
<comment type="cofactor">
    <cofactor evidence="3">
        <name>[4Fe-4S] cluster</name>
        <dbReference type="ChEBI" id="CHEBI:49883"/>
    </cofactor>
</comment>
<dbReference type="Pfam" id="PF02775">
    <property type="entry name" value="TPP_enzyme_C"/>
    <property type="match status" value="1"/>
</dbReference>
<dbReference type="Proteomes" id="UP000241886">
    <property type="component" value="Unassembled WGS sequence"/>
</dbReference>
<proteinExistence type="predicted"/>
<evidence type="ECO:0000256" key="4">
    <source>
        <dbReference type="ARBA" id="ARBA00022723"/>
    </source>
</evidence>
<dbReference type="InterPro" id="IPR032686">
    <property type="entry name" value="PFO_beta_C"/>
</dbReference>
<evidence type="ECO:0000259" key="11">
    <source>
        <dbReference type="Pfam" id="PF12367"/>
    </source>
</evidence>
<evidence type="ECO:0000259" key="10">
    <source>
        <dbReference type="Pfam" id="PF02775"/>
    </source>
</evidence>
<dbReference type="GO" id="GO:0016625">
    <property type="term" value="F:oxidoreductase activity, acting on the aldehyde or oxo group of donors, iron-sulfur protein as acceptor"/>
    <property type="evidence" value="ECO:0007669"/>
    <property type="project" value="UniProtKB-ARBA"/>
</dbReference>
<gene>
    <name evidence="12" type="ORF">B9Q13_02715</name>
</gene>